<dbReference type="OrthoDB" id="540287at2759"/>
<protein>
    <submittedName>
        <fullName evidence="2">Uncharacterized protein</fullName>
    </submittedName>
</protein>
<dbReference type="EMBL" id="JAEHOE010000056">
    <property type="protein sequence ID" value="KAG2491135.1"/>
    <property type="molecule type" value="Genomic_DNA"/>
</dbReference>
<feature type="region of interest" description="Disordered" evidence="1">
    <location>
        <begin position="1020"/>
        <end position="1054"/>
    </location>
</feature>
<feature type="region of interest" description="Disordered" evidence="1">
    <location>
        <begin position="629"/>
        <end position="651"/>
    </location>
</feature>
<comment type="caution">
    <text evidence="2">The sequence shown here is derived from an EMBL/GenBank/DDBJ whole genome shotgun (WGS) entry which is preliminary data.</text>
</comment>
<evidence type="ECO:0000313" key="3">
    <source>
        <dbReference type="Proteomes" id="UP000612055"/>
    </source>
</evidence>
<feature type="region of interest" description="Disordered" evidence="1">
    <location>
        <begin position="797"/>
        <end position="820"/>
    </location>
</feature>
<keyword evidence="3" id="KW-1185">Reference proteome</keyword>
<dbReference type="AlphaFoldDB" id="A0A835Y224"/>
<feature type="compositionally biased region" description="Pro residues" evidence="1">
    <location>
        <begin position="801"/>
        <end position="812"/>
    </location>
</feature>
<dbReference type="Proteomes" id="UP000612055">
    <property type="component" value="Unassembled WGS sequence"/>
</dbReference>
<evidence type="ECO:0000256" key="1">
    <source>
        <dbReference type="SAM" id="MobiDB-lite"/>
    </source>
</evidence>
<proteinExistence type="predicted"/>
<sequence length="1136" mass="112972">MQSMDSPLLLKDLNCSSGLLHPGLPVILDERLKGPSADGVDPTSAAGILGVLANVLNNACAGHVVDEYDGGSAVAMQDSVRVAATVAAWLSGGRATALATAGPATCSSLQVFVSAAFDLASQVFFSREWREQLAAVTGRYVAVGNAVRSYVRDLAPAVLDATEACWQGVEQQAAAGNPSAEELRAACRALFGALFEGLRVMSTVSAERINDNAVPRDMRSFAGLNILWTALNRAVTGLSPTALAALLEGAAVQSVLRSLLGYLQAYVRALPALAPGPPQEYEQWLKLAKFWLQHIGRIAQTHPAAAAACWAEAAAAGVQMYGTRAASAAAIAAAAGASGPEAEGERAARERHLADLEGGMAARVTSVLAVSLDACEQPAEALGAWIGALERSATAAPPPAPGGPAPHALTGPVLLAAALLQRAAAVRPETRAAMGARLLPWLGYGAAVHVYGTLPPNNTSACSAPSAPAPPPEALDLPHQLSTAALALALASCEEAQARAQQAAGLAALEAPGGSLDAQTLAAVCAVACNWGASAHPLLALCGSDVLCTLAAHADPALASRLVAAVARLAALASAAEAAAGVAHAGPGAAVPVAGLARRLQRLLCGLLAAAAPEAEPAWREVLTALQNQQQQQAGGSSGSQGKAQDALGTSAPPSDVCGAAAARALWAASAAAARGPVAPSDGTAALLATGGSVTEGELTARARQLFAGVKQAMSVLGSCNTAAASASAAGSEAAAAAAGAASAAALARQWMAQLLGCVEATVLHHKRSGCTALQPLLAEAAGLAAEALQLPALSADVAFPPQPPQPGPNGGPAPTDSAGAASAAAAAHAAVRVLATAAEALQPAALAAAVPALTRLAVAGGPALAADIAAVAVQCKEPPQEALFHALHRCPHAAVQHATWWSHVQLCRTVPTQHKAAVRGLFPPEAMTDPGAVPPALLAVIKSYVQLKPTVEDLAAAAAAGGLAVAGGPRLEAAAREACLSETAPARVAAREGVRRGLEAMQGLLQALALAPKPKVPDGFEADGMALDGSGRPGPGGPRGGPNAPGGPLGELLSDSRASVSALSAALGGAERSLQALVAALRGGPGGGPAPGLLSRPTDEQAVQVHVRGIMGDLSSAGSRLRGLSELLCMLQGRG</sequence>
<feature type="compositionally biased region" description="Low complexity" evidence="1">
    <location>
        <begin position="629"/>
        <end position="645"/>
    </location>
</feature>
<gene>
    <name evidence="2" type="ORF">HYH03_010578</name>
</gene>
<organism evidence="2 3">
    <name type="scientific">Edaphochlamys debaryana</name>
    <dbReference type="NCBI Taxonomy" id="47281"/>
    <lineage>
        <taxon>Eukaryota</taxon>
        <taxon>Viridiplantae</taxon>
        <taxon>Chlorophyta</taxon>
        <taxon>core chlorophytes</taxon>
        <taxon>Chlorophyceae</taxon>
        <taxon>CS clade</taxon>
        <taxon>Chlamydomonadales</taxon>
        <taxon>Chlamydomonadales incertae sedis</taxon>
        <taxon>Edaphochlamys</taxon>
    </lineage>
</organism>
<name>A0A835Y224_9CHLO</name>
<reference evidence="2" key="1">
    <citation type="journal article" date="2020" name="bioRxiv">
        <title>Comparative genomics of Chlamydomonas.</title>
        <authorList>
            <person name="Craig R.J."/>
            <person name="Hasan A.R."/>
            <person name="Ness R.W."/>
            <person name="Keightley P.D."/>
        </authorList>
    </citation>
    <scope>NUCLEOTIDE SEQUENCE</scope>
    <source>
        <strain evidence="2">CCAP 11/70</strain>
    </source>
</reference>
<accession>A0A835Y224</accession>
<feature type="compositionally biased region" description="Gly residues" evidence="1">
    <location>
        <begin position="1032"/>
        <end position="1050"/>
    </location>
</feature>
<evidence type="ECO:0000313" key="2">
    <source>
        <dbReference type="EMBL" id="KAG2491135.1"/>
    </source>
</evidence>